<protein>
    <recommendedName>
        <fullName evidence="3">DUF2510 domain-containing protein</fullName>
    </recommendedName>
</protein>
<evidence type="ECO:0000259" key="3">
    <source>
        <dbReference type="Pfam" id="PF10708"/>
    </source>
</evidence>
<evidence type="ECO:0000313" key="5">
    <source>
        <dbReference type="Proteomes" id="UP000186456"/>
    </source>
</evidence>
<feature type="compositionally biased region" description="Pro residues" evidence="1">
    <location>
        <begin position="1"/>
        <end position="10"/>
    </location>
</feature>
<keyword evidence="2" id="KW-1133">Transmembrane helix</keyword>
<feature type="transmembrane region" description="Helical" evidence="2">
    <location>
        <begin position="340"/>
        <end position="368"/>
    </location>
</feature>
<evidence type="ECO:0000256" key="1">
    <source>
        <dbReference type="SAM" id="MobiDB-lite"/>
    </source>
</evidence>
<feature type="compositionally biased region" description="Low complexity" evidence="1">
    <location>
        <begin position="77"/>
        <end position="95"/>
    </location>
</feature>
<keyword evidence="2" id="KW-0472">Membrane</keyword>
<feature type="compositionally biased region" description="Basic and acidic residues" evidence="1">
    <location>
        <begin position="111"/>
        <end position="122"/>
    </location>
</feature>
<proteinExistence type="predicted"/>
<gene>
    <name evidence="4" type="ORF">SAMN04487788_2969</name>
</gene>
<dbReference type="Pfam" id="PF10708">
    <property type="entry name" value="DUF2510"/>
    <property type="match status" value="1"/>
</dbReference>
<evidence type="ECO:0000256" key="2">
    <source>
        <dbReference type="SAM" id="Phobius"/>
    </source>
</evidence>
<feature type="compositionally biased region" description="Pro residues" evidence="1">
    <location>
        <begin position="214"/>
        <end position="231"/>
    </location>
</feature>
<feature type="transmembrane region" description="Helical" evidence="2">
    <location>
        <begin position="292"/>
        <end position="311"/>
    </location>
</feature>
<feature type="transmembrane region" description="Helical" evidence="2">
    <location>
        <begin position="416"/>
        <end position="439"/>
    </location>
</feature>
<organism evidence="4 5">
    <name type="scientific">Microbacterium testaceum (strain StLB037)</name>
    <dbReference type="NCBI Taxonomy" id="979556"/>
    <lineage>
        <taxon>Bacteria</taxon>
        <taxon>Bacillati</taxon>
        <taxon>Actinomycetota</taxon>
        <taxon>Actinomycetes</taxon>
        <taxon>Micrococcales</taxon>
        <taxon>Microbacteriaceae</taxon>
        <taxon>Microbacterium</taxon>
    </lineage>
</organism>
<feature type="compositionally biased region" description="Low complexity" evidence="1">
    <location>
        <begin position="124"/>
        <end position="134"/>
    </location>
</feature>
<dbReference type="Proteomes" id="UP000186456">
    <property type="component" value="Unassembled WGS sequence"/>
</dbReference>
<keyword evidence="2" id="KW-0812">Transmembrane</keyword>
<feature type="region of interest" description="Disordered" evidence="1">
    <location>
        <begin position="1"/>
        <end position="198"/>
    </location>
</feature>
<evidence type="ECO:0000313" key="4">
    <source>
        <dbReference type="EMBL" id="SDP31303.1"/>
    </source>
</evidence>
<feature type="transmembrane region" description="Helical" evidence="2">
    <location>
        <begin position="380"/>
        <end position="404"/>
    </location>
</feature>
<accession>A0A1H0RPA6</accession>
<name>A0A1H0RPA6_MICTS</name>
<feature type="compositionally biased region" description="Low complexity" evidence="1">
    <location>
        <begin position="146"/>
        <end position="155"/>
    </location>
</feature>
<dbReference type="AlphaFoldDB" id="A0A1H0RPA6"/>
<feature type="compositionally biased region" description="Polar residues" evidence="1">
    <location>
        <begin position="53"/>
        <end position="73"/>
    </location>
</feature>
<reference evidence="4 5" key="1">
    <citation type="submission" date="2016-10" db="EMBL/GenBank/DDBJ databases">
        <authorList>
            <person name="de Groot N.N."/>
        </authorList>
    </citation>
    <scope>NUCLEOTIDE SEQUENCE [LARGE SCALE GENOMIC DNA]</scope>
    <source>
        <strain evidence="4 5">StLB037</strain>
    </source>
</reference>
<feature type="compositionally biased region" description="Low complexity" evidence="1">
    <location>
        <begin position="164"/>
        <end position="198"/>
    </location>
</feature>
<feature type="region of interest" description="Disordered" evidence="1">
    <location>
        <begin position="212"/>
        <end position="231"/>
    </location>
</feature>
<dbReference type="EMBL" id="FNJN01000007">
    <property type="protein sequence ID" value="SDP31303.1"/>
    <property type="molecule type" value="Genomic_DNA"/>
</dbReference>
<sequence>MTDTPTPPDGWYPDPAGGGGLRRWNGTGWTDEVRSATESASAHDAAPRPGDSSADQGSAATEGSSYDISSSLDPQEHPAGAAHEGASADASAHEGTPSLDTPSAYAAGGADSHDTHGQDGAHDAAAPLTASEPAAPAPHEPAPYDSAAHNSAAHDSVAHESPSHDSAASESASHGSASHGSASHGSASSGSAPSAVPDSAYSAAGAAAAAGVPPVAPPAAPVAPPAAPVAPPAAPAYTSAPAFPGAPASSSAPAYVAGAAGAGYAAGPGYPSAPPVSYDTAAPRRDIKTNTVWVWLMVFLPVLSLLGVVIFDWSSYFRDAFYAGVYSYDSGPASMAGTNAATALITVVTSVVSIVVSALTVLFAFLDWRQLRARGVDRPFHWAFSFFVLVIGSGLVYIIGRGVILRRRTGSGLGPIWAAVAVKLAVVIGFIVWIVVLIAQMSALINDFSTSFGY</sequence>
<dbReference type="RefSeq" id="WP_074696666.1">
    <property type="nucleotide sequence ID" value="NZ_FNJN01000007.1"/>
</dbReference>
<feature type="domain" description="DUF2510" evidence="3">
    <location>
        <begin position="10"/>
        <end position="40"/>
    </location>
</feature>
<dbReference type="InterPro" id="IPR018929">
    <property type="entry name" value="DUF2510"/>
</dbReference>